<dbReference type="PANTHER" id="PTHR45566">
    <property type="entry name" value="HTH-TYPE TRANSCRIPTIONAL REGULATOR YHJB-RELATED"/>
    <property type="match status" value="1"/>
</dbReference>
<dbReference type="Pfam" id="PF00072">
    <property type="entry name" value="Response_reg"/>
    <property type="match status" value="1"/>
</dbReference>
<dbReference type="PRINTS" id="PR00038">
    <property type="entry name" value="HTHLUXR"/>
</dbReference>
<dbReference type="Gene3D" id="1.10.10.10">
    <property type="entry name" value="Winged helix-like DNA-binding domain superfamily/Winged helix DNA-binding domain"/>
    <property type="match status" value="1"/>
</dbReference>
<dbReference type="SUPFAM" id="SSF46894">
    <property type="entry name" value="C-terminal effector domain of the bipartite response regulators"/>
    <property type="match status" value="1"/>
</dbReference>
<proteinExistence type="predicted"/>
<feature type="domain" description="HTH luxR-type" evidence="3">
    <location>
        <begin position="137"/>
        <end position="202"/>
    </location>
</feature>
<dbReference type="InterPro" id="IPR016032">
    <property type="entry name" value="Sig_transdc_resp-reg_C-effctor"/>
</dbReference>
<keyword evidence="1" id="KW-0597">Phosphoprotein</keyword>
<comment type="caution">
    <text evidence="5">The sequence shown here is derived from an EMBL/GenBank/DDBJ whole genome shotgun (WGS) entry which is preliminary data.</text>
</comment>
<dbReference type="InterPro" id="IPR001789">
    <property type="entry name" value="Sig_transdc_resp-reg_receiver"/>
</dbReference>
<dbReference type="InterPro" id="IPR000792">
    <property type="entry name" value="Tscrpt_reg_LuxR_C"/>
</dbReference>
<sequence length="211" mass="23412">MRVLLVDDHALFRAGMRLLLEAIRSDLVVLDAGTLEQALTLMQEHPDIRLCLLDLDLKQVRGLTTLRRVRAVAPAMAVVVISANDDPVIVRECIDQGAMSYIPKSAAPEQLTRALARVLAGEVFLPRAEMTTTFGNSSSREAALTPRQRDVLAGLNRGLPTKLIARELELSEFTVKEYLSDIFRVLGVHNRTEAVIRASQMTLRQMPEVSE</sequence>
<evidence type="ECO:0000259" key="3">
    <source>
        <dbReference type="PROSITE" id="PS50043"/>
    </source>
</evidence>
<accession>T1CE89</accession>
<reference evidence="5" key="1">
    <citation type="submission" date="2013-08" db="EMBL/GenBank/DDBJ databases">
        <authorList>
            <person name="Mendez C."/>
            <person name="Richter M."/>
            <person name="Ferrer M."/>
            <person name="Sanchez J."/>
        </authorList>
    </citation>
    <scope>NUCLEOTIDE SEQUENCE</scope>
</reference>
<dbReference type="EMBL" id="AUZX01006364">
    <property type="protein sequence ID" value="EQD64279.1"/>
    <property type="molecule type" value="Genomic_DNA"/>
</dbReference>
<feature type="domain" description="Response regulatory" evidence="4">
    <location>
        <begin position="2"/>
        <end position="119"/>
    </location>
</feature>
<dbReference type="InterPro" id="IPR051015">
    <property type="entry name" value="EvgA-like"/>
</dbReference>
<gene>
    <name evidence="5" type="ORF">B1A_08938</name>
</gene>
<dbReference type="Gene3D" id="3.40.50.2300">
    <property type="match status" value="1"/>
</dbReference>
<dbReference type="InterPro" id="IPR036388">
    <property type="entry name" value="WH-like_DNA-bd_sf"/>
</dbReference>
<dbReference type="SMART" id="SM00448">
    <property type="entry name" value="REC"/>
    <property type="match status" value="1"/>
</dbReference>
<dbReference type="PROSITE" id="PS50110">
    <property type="entry name" value="RESPONSE_REGULATORY"/>
    <property type="match status" value="1"/>
</dbReference>
<dbReference type="Pfam" id="PF00196">
    <property type="entry name" value="GerE"/>
    <property type="match status" value="1"/>
</dbReference>
<dbReference type="InterPro" id="IPR058245">
    <property type="entry name" value="NreC/VraR/RcsB-like_REC"/>
</dbReference>
<dbReference type="GO" id="GO:0000160">
    <property type="term" value="P:phosphorelay signal transduction system"/>
    <property type="evidence" value="ECO:0007669"/>
    <property type="project" value="InterPro"/>
</dbReference>
<dbReference type="PANTHER" id="PTHR45566:SF1">
    <property type="entry name" value="HTH-TYPE TRANSCRIPTIONAL REGULATOR YHJB-RELATED"/>
    <property type="match status" value="1"/>
</dbReference>
<dbReference type="CDD" id="cd06170">
    <property type="entry name" value="LuxR_C_like"/>
    <property type="match status" value="1"/>
</dbReference>
<dbReference type="GO" id="GO:0006355">
    <property type="term" value="P:regulation of DNA-templated transcription"/>
    <property type="evidence" value="ECO:0007669"/>
    <property type="project" value="InterPro"/>
</dbReference>
<dbReference type="GO" id="GO:0003677">
    <property type="term" value="F:DNA binding"/>
    <property type="evidence" value="ECO:0007669"/>
    <property type="project" value="UniProtKB-KW"/>
</dbReference>
<dbReference type="CDD" id="cd17535">
    <property type="entry name" value="REC_NarL-like"/>
    <property type="match status" value="1"/>
</dbReference>
<evidence type="ECO:0000259" key="4">
    <source>
        <dbReference type="PROSITE" id="PS50110"/>
    </source>
</evidence>
<organism evidence="5">
    <name type="scientific">mine drainage metagenome</name>
    <dbReference type="NCBI Taxonomy" id="410659"/>
    <lineage>
        <taxon>unclassified sequences</taxon>
        <taxon>metagenomes</taxon>
        <taxon>ecological metagenomes</taxon>
    </lineage>
</organism>
<protein>
    <submittedName>
        <fullName evidence="5">Two component LuxR family transcriptional regulator</fullName>
    </submittedName>
</protein>
<dbReference type="SUPFAM" id="SSF52172">
    <property type="entry name" value="CheY-like"/>
    <property type="match status" value="1"/>
</dbReference>
<evidence type="ECO:0000313" key="5">
    <source>
        <dbReference type="EMBL" id="EQD64279.1"/>
    </source>
</evidence>
<dbReference type="SMART" id="SM00421">
    <property type="entry name" value="HTH_LUXR"/>
    <property type="match status" value="1"/>
</dbReference>
<keyword evidence="2" id="KW-0238">DNA-binding</keyword>
<dbReference type="InterPro" id="IPR011006">
    <property type="entry name" value="CheY-like_superfamily"/>
</dbReference>
<reference evidence="5" key="2">
    <citation type="journal article" date="2014" name="ISME J.">
        <title>Microbial stratification in low pH oxic and suboxic macroscopic growths along an acid mine drainage.</title>
        <authorList>
            <person name="Mendez-Garcia C."/>
            <person name="Mesa V."/>
            <person name="Sprenger R.R."/>
            <person name="Richter M."/>
            <person name="Diez M.S."/>
            <person name="Solano J."/>
            <person name="Bargiela R."/>
            <person name="Golyshina O.V."/>
            <person name="Manteca A."/>
            <person name="Ramos J.L."/>
            <person name="Gallego J.R."/>
            <person name="Llorente I."/>
            <person name="Martins Dos Santos V.A."/>
            <person name="Jensen O.N."/>
            <person name="Pelaez A.I."/>
            <person name="Sanchez J."/>
            <person name="Ferrer M."/>
        </authorList>
    </citation>
    <scope>NUCLEOTIDE SEQUENCE</scope>
</reference>
<dbReference type="PROSITE" id="PS50043">
    <property type="entry name" value="HTH_LUXR_2"/>
    <property type="match status" value="1"/>
</dbReference>
<dbReference type="AlphaFoldDB" id="T1CE89"/>
<evidence type="ECO:0000256" key="2">
    <source>
        <dbReference type="ARBA" id="ARBA00023125"/>
    </source>
</evidence>
<name>T1CE89_9ZZZZ</name>
<evidence type="ECO:0000256" key="1">
    <source>
        <dbReference type="ARBA" id="ARBA00022553"/>
    </source>
</evidence>